<gene>
    <name evidence="1" type="ORF">ASPCAL14817</name>
</gene>
<evidence type="ECO:0000313" key="1">
    <source>
        <dbReference type="EMBL" id="CEL11719.1"/>
    </source>
</evidence>
<name>A0A0U5GJX9_ASPCI</name>
<dbReference type="Proteomes" id="UP000054771">
    <property type="component" value="Unassembled WGS sequence"/>
</dbReference>
<sequence length="123" mass="13267">MSVSSVHPRSPLIVPGKPVCPPHLVHNETPQSNLIDPQNGLVNSVELESTSCSLLTNMNRTVRKVSSRTTSTEWFVGPAERFLEFHGTLLSQLASSFAPTVKSADGSQISREVVFGCPPPQVS</sequence>
<reference evidence="2" key="1">
    <citation type="journal article" date="2016" name="Genome Announc.">
        <title>Draft genome sequences of fungus Aspergillus calidoustus.</title>
        <authorList>
            <person name="Horn F."/>
            <person name="Linde J."/>
            <person name="Mattern D.J."/>
            <person name="Walther G."/>
            <person name="Guthke R."/>
            <person name="Scherlach K."/>
            <person name="Martin K."/>
            <person name="Brakhage A.A."/>
            <person name="Petzke L."/>
            <person name="Valiante V."/>
        </authorList>
    </citation>
    <scope>NUCLEOTIDE SEQUENCE [LARGE SCALE GENOMIC DNA]</scope>
    <source>
        <strain evidence="2">SF006504</strain>
    </source>
</reference>
<dbReference type="EMBL" id="CDMC01000030">
    <property type="protein sequence ID" value="CEL11719.1"/>
    <property type="molecule type" value="Genomic_DNA"/>
</dbReference>
<dbReference type="AlphaFoldDB" id="A0A0U5GJX9"/>
<proteinExistence type="predicted"/>
<keyword evidence="2" id="KW-1185">Reference proteome</keyword>
<accession>A0A0U5GJX9</accession>
<organism evidence="1 2">
    <name type="scientific">Aspergillus calidoustus</name>
    <dbReference type="NCBI Taxonomy" id="454130"/>
    <lineage>
        <taxon>Eukaryota</taxon>
        <taxon>Fungi</taxon>
        <taxon>Dikarya</taxon>
        <taxon>Ascomycota</taxon>
        <taxon>Pezizomycotina</taxon>
        <taxon>Eurotiomycetes</taxon>
        <taxon>Eurotiomycetidae</taxon>
        <taxon>Eurotiales</taxon>
        <taxon>Aspergillaceae</taxon>
        <taxon>Aspergillus</taxon>
        <taxon>Aspergillus subgen. Nidulantes</taxon>
    </lineage>
</organism>
<protein>
    <submittedName>
        <fullName evidence="1">Uncharacterized protein</fullName>
    </submittedName>
</protein>
<evidence type="ECO:0000313" key="2">
    <source>
        <dbReference type="Proteomes" id="UP000054771"/>
    </source>
</evidence>